<comment type="catalytic activity">
    <reaction evidence="5">
        <text>uridine(54) in tRNA + S-adenosyl-L-methionine = 5-methyluridine(54) in tRNA + S-adenosyl-L-homocysteine + H(+)</text>
        <dbReference type="Rhea" id="RHEA:42712"/>
        <dbReference type="Rhea" id="RHEA-COMP:10167"/>
        <dbReference type="Rhea" id="RHEA-COMP:10193"/>
        <dbReference type="ChEBI" id="CHEBI:15378"/>
        <dbReference type="ChEBI" id="CHEBI:57856"/>
        <dbReference type="ChEBI" id="CHEBI:59789"/>
        <dbReference type="ChEBI" id="CHEBI:65315"/>
        <dbReference type="ChEBI" id="CHEBI:74447"/>
        <dbReference type="EC" id="2.1.1.35"/>
    </reaction>
    <physiologicalReaction direction="left-to-right" evidence="5">
        <dbReference type="Rhea" id="RHEA:42713"/>
    </physiologicalReaction>
</comment>
<comment type="caution">
    <text evidence="7">The sequence shown here is derived from an EMBL/GenBank/DDBJ whole genome shotgun (WGS) entry which is preliminary data.</text>
</comment>
<keyword evidence="2 6" id="KW-0808">Transferase</keyword>
<dbReference type="AlphaFoldDB" id="A0AAV2TMW8"/>
<feature type="binding site" evidence="6">
    <location>
        <position position="465"/>
    </location>
    <ligand>
        <name>S-adenosyl-L-methionine</name>
        <dbReference type="ChEBI" id="CHEBI:59789"/>
    </ligand>
</feature>
<evidence type="ECO:0000256" key="6">
    <source>
        <dbReference type="PROSITE-ProRule" id="PRU01024"/>
    </source>
</evidence>
<dbReference type="InterPro" id="IPR029063">
    <property type="entry name" value="SAM-dependent_MTases_sf"/>
</dbReference>
<sequence length="608" mass="67333">MSASSPSAPLCSEPTVNQVQESTASQCACGTVVARHPGDKHTLLETRGLLLGCEDPNCPYKYLKRASFTSEAYKIQVKNIHKHAGFKIALGRADPLLKKRVPSQLEADSVPEKRLCNPEKVSPLSKEDAANRLRDNVTPLWRMPYDPDQLNEKRNFLLSALGSIRSKIVECDGKLERWLPKEGIEEDSTHSKTVCPLEEILKSPLLTKYRNKSEVTIGFDLNGNGPIVGFRFTKYRDGMTAVESFDKISILPDATCAVLESLQKFVCQESNLPQDSRLAVFDPVVQRGHWRQAMVRESRNNDRLLLVDIHPQQLNEDKLNMLADRLREWFSPGGQGEHAKLTSLYLSTRKRSSEAFDSSTTRLLFGKDHIVEKCCGLNFRISLSAFFQVNTLAAELLYQEIGKLANSAAGGHMQAPTLKLDSEDPDNHCNAPSPGGETVLLDVCCGTGTIALCLSKYFDRVIGIELVRSAVEDAKRNAASNGITNAQFFLGKAEDVLRDVIATLPSNSKVVAVVDPPRAGLHPTVIQSLRRCPRLDFVIFVSCNLEAAVNNFVNFARPTSNRTLGDPFIPRLAKAVDLFPQTRHVEAVIFLERLKAEDVPISLNVQTS</sequence>
<proteinExistence type="inferred from homology"/>
<reference evidence="7" key="1">
    <citation type="submission" date="2024-06" db="EMBL/GenBank/DDBJ databases">
        <authorList>
            <person name="Liu X."/>
            <person name="Lenzi L."/>
            <person name="Haldenby T S."/>
            <person name="Uol C."/>
        </authorList>
    </citation>
    <scope>NUCLEOTIDE SEQUENCE</scope>
</reference>
<gene>
    <name evidence="7" type="ORF">CDAUBV1_LOCUS11936</name>
</gene>
<comment type="similarity">
    <text evidence="6">Belongs to the class I-like SAM-binding methyltransferase superfamily. RNA M5U methyltransferase family.</text>
</comment>
<evidence type="ECO:0000256" key="4">
    <source>
        <dbReference type="ARBA" id="ARBA00033763"/>
    </source>
</evidence>
<evidence type="ECO:0000313" key="8">
    <source>
        <dbReference type="Proteomes" id="UP001497525"/>
    </source>
</evidence>
<accession>A0AAV2TMW8</accession>
<dbReference type="InterPro" id="IPR045850">
    <property type="entry name" value="TRM2_met"/>
</dbReference>
<dbReference type="Proteomes" id="UP001497525">
    <property type="component" value="Unassembled WGS sequence"/>
</dbReference>
<evidence type="ECO:0000256" key="5">
    <source>
        <dbReference type="ARBA" id="ARBA00047278"/>
    </source>
</evidence>
<dbReference type="Pfam" id="PF05958">
    <property type="entry name" value="tRNA_U5-meth_tr"/>
    <property type="match status" value="1"/>
</dbReference>
<evidence type="ECO:0000256" key="1">
    <source>
        <dbReference type="ARBA" id="ARBA00022603"/>
    </source>
</evidence>
<dbReference type="PANTHER" id="PTHR45904:SF2">
    <property type="entry name" value="TRNA (URACIL-5-)-METHYLTRANSFERASE HOMOLOG A"/>
    <property type="match status" value="1"/>
</dbReference>
<dbReference type="InterPro" id="IPR010280">
    <property type="entry name" value="U5_MeTrfase_fam"/>
</dbReference>
<evidence type="ECO:0000256" key="3">
    <source>
        <dbReference type="ARBA" id="ARBA00022691"/>
    </source>
</evidence>
<keyword evidence="1 6" id="KW-0489">Methyltransferase</keyword>
<organism evidence="7 8">
    <name type="scientific">Calicophoron daubneyi</name>
    <name type="common">Rumen fluke</name>
    <name type="synonym">Paramphistomum daubneyi</name>
    <dbReference type="NCBI Taxonomy" id="300641"/>
    <lineage>
        <taxon>Eukaryota</taxon>
        <taxon>Metazoa</taxon>
        <taxon>Spiralia</taxon>
        <taxon>Lophotrochozoa</taxon>
        <taxon>Platyhelminthes</taxon>
        <taxon>Trematoda</taxon>
        <taxon>Digenea</taxon>
        <taxon>Plagiorchiida</taxon>
        <taxon>Pronocephalata</taxon>
        <taxon>Paramphistomoidea</taxon>
        <taxon>Paramphistomidae</taxon>
        <taxon>Calicophoron</taxon>
    </lineage>
</organism>
<dbReference type="GO" id="GO:0032259">
    <property type="term" value="P:methylation"/>
    <property type="evidence" value="ECO:0007669"/>
    <property type="project" value="UniProtKB-KW"/>
</dbReference>
<comment type="caution">
    <text evidence="6">Lacks conserved residue(s) required for the propagation of feature annotation.</text>
</comment>
<dbReference type="CDD" id="cd02440">
    <property type="entry name" value="AdoMet_MTases"/>
    <property type="match status" value="1"/>
</dbReference>
<evidence type="ECO:0000313" key="7">
    <source>
        <dbReference type="EMBL" id="CAL5137655.1"/>
    </source>
</evidence>
<dbReference type="GO" id="GO:0006396">
    <property type="term" value="P:RNA processing"/>
    <property type="evidence" value="ECO:0007669"/>
    <property type="project" value="InterPro"/>
</dbReference>
<dbReference type="PANTHER" id="PTHR45904">
    <property type="entry name" value="TRNA (URACIL-5-)-METHYLTRANSFERASE"/>
    <property type="match status" value="1"/>
</dbReference>
<evidence type="ECO:0000256" key="2">
    <source>
        <dbReference type="ARBA" id="ARBA00022679"/>
    </source>
</evidence>
<name>A0AAV2TMW8_CALDB</name>
<feature type="binding site" evidence="6">
    <location>
        <position position="388"/>
    </location>
    <ligand>
        <name>S-adenosyl-L-methionine</name>
        <dbReference type="ChEBI" id="CHEBI:59789"/>
    </ligand>
</feature>
<keyword evidence="3 6" id="KW-0949">S-adenosyl-L-methionine</keyword>
<dbReference type="Gene3D" id="2.40.50.1070">
    <property type="match status" value="1"/>
</dbReference>
<dbReference type="PROSITE" id="PS01231">
    <property type="entry name" value="TRMA_2"/>
    <property type="match status" value="1"/>
</dbReference>
<feature type="active site" description="Nucleophile" evidence="6">
    <location>
        <position position="543"/>
    </location>
</feature>
<dbReference type="EC" id="2.1.1.35" evidence="4"/>
<dbReference type="InterPro" id="IPR030391">
    <property type="entry name" value="MeTrfase_TrmA_CS"/>
</dbReference>
<dbReference type="SUPFAM" id="SSF53335">
    <property type="entry name" value="S-adenosyl-L-methionine-dependent methyltransferases"/>
    <property type="match status" value="1"/>
</dbReference>
<dbReference type="GO" id="GO:0030697">
    <property type="term" value="F:tRNA (uracil(54)-C5)-methyltransferase activity, S-adenosyl methionine-dependent"/>
    <property type="evidence" value="ECO:0007669"/>
    <property type="project" value="UniProtKB-EC"/>
</dbReference>
<feature type="binding site" evidence="6">
    <location>
        <position position="515"/>
    </location>
    <ligand>
        <name>S-adenosyl-L-methionine</name>
        <dbReference type="ChEBI" id="CHEBI:59789"/>
    </ligand>
</feature>
<dbReference type="GO" id="GO:0003723">
    <property type="term" value="F:RNA binding"/>
    <property type="evidence" value="ECO:0007669"/>
    <property type="project" value="TreeGrafter"/>
</dbReference>
<dbReference type="Gene3D" id="3.40.50.150">
    <property type="entry name" value="Vaccinia Virus protein VP39"/>
    <property type="match status" value="1"/>
</dbReference>
<dbReference type="EMBL" id="CAXLJL010000412">
    <property type="protein sequence ID" value="CAL5137655.1"/>
    <property type="molecule type" value="Genomic_DNA"/>
</dbReference>
<protein>
    <recommendedName>
        <fullName evidence="4">tRNA (uracil(54)-C(5))-methyltransferase</fullName>
        <ecNumber evidence="4">2.1.1.35</ecNumber>
    </recommendedName>
</protein>
<dbReference type="PROSITE" id="PS51687">
    <property type="entry name" value="SAM_MT_RNA_M5U"/>
    <property type="match status" value="1"/>
</dbReference>